<evidence type="ECO:0000313" key="2">
    <source>
        <dbReference type="EMBL" id="EFN65655.1"/>
    </source>
</evidence>
<feature type="compositionally biased region" description="Basic and acidic residues" evidence="1">
    <location>
        <begin position="211"/>
        <end position="220"/>
    </location>
</feature>
<dbReference type="SUPFAM" id="SSF54928">
    <property type="entry name" value="RNA-binding domain, RBD"/>
    <property type="match status" value="1"/>
</dbReference>
<feature type="compositionally biased region" description="Basic and acidic residues" evidence="1">
    <location>
        <begin position="70"/>
        <end position="98"/>
    </location>
</feature>
<organism evidence="3">
    <name type="scientific">Camponotus floridanus</name>
    <name type="common">Florida carpenter ant</name>
    <dbReference type="NCBI Taxonomy" id="104421"/>
    <lineage>
        <taxon>Eukaryota</taxon>
        <taxon>Metazoa</taxon>
        <taxon>Ecdysozoa</taxon>
        <taxon>Arthropoda</taxon>
        <taxon>Hexapoda</taxon>
        <taxon>Insecta</taxon>
        <taxon>Pterygota</taxon>
        <taxon>Neoptera</taxon>
        <taxon>Endopterygota</taxon>
        <taxon>Hymenoptera</taxon>
        <taxon>Apocrita</taxon>
        <taxon>Aculeata</taxon>
        <taxon>Formicoidea</taxon>
        <taxon>Formicidae</taxon>
        <taxon>Formicinae</taxon>
        <taxon>Camponotus</taxon>
    </lineage>
</organism>
<reference evidence="2 3" key="1">
    <citation type="journal article" date="2010" name="Science">
        <title>Genomic comparison of the ants Camponotus floridanus and Harpegnathos saltator.</title>
        <authorList>
            <person name="Bonasio R."/>
            <person name="Zhang G."/>
            <person name="Ye C."/>
            <person name="Mutti N.S."/>
            <person name="Fang X."/>
            <person name="Qin N."/>
            <person name="Donahue G."/>
            <person name="Yang P."/>
            <person name="Li Q."/>
            <person name="Li C."/>
            <person name="Zhang P."/>
            <person name="Huang Z."/>
            <person name="Berger S.L."/>
            <person name="Reinberg D."/>
            <person name="Wang J."/>
            <person name="Liebig J."/>
        </authorList>
    </citation>
    <scope>NUCLEOTIDE SEQUENCE [LARGE SCALE GENOMIC DNA]</scope>
    <source>
        <strain evidence="3">C129</strain>
    </source>
</reference>
<proteinExistence type="predicted"/>
<dbReference type="AlphaFoldDB" id="E2ALP6"/>
<keyword evidence="3" id="KW-1185">Reference proteome</keyword>
<dbReference type="InParanoid" id="E2ALP6"/>
<dbReference type="InterPro" id="IPR012677">
    <property type="entry name" value="Nucleotide-bd_a/b_plait_sf"/>
</dbReference>
<dbReference type="Gene3D" id="3.30.70.330">
    <property type="match status" value="1"/>
</dbReference>
<sequence length="249" mass="28093">MLSKQQTEDDVRQLFTAFGTIEECTILRGPDGSSRGEPRDASNEEVATSYEGSDRRKWKSKTYQRKGRKEGREKSRGKSERTEKIGQTEGPGEIRKREGAGRQARILAFYDGALNERWLSTINRSPVTCTGASALAAPRDLEAERLINAPYDELAPGLPDSHSTRRLPVIYRPDSRVCIQAPTASSGFSNYFDLLDMHVRNKQRRNQSSSSEKRNSERHLAQVGKKRLARRIPDAMMPGENSGKIQRNR</sequence>
<dbReference type="STRING" id="104421.E2ALP6"/>
<dbReference type="EMBL" id="GL440609">
    <property type="protein sequence ID" value="EFN65655.1"/>
    <property type="molecule type" value="Genomic_DNA"/>
</dbReference>
<name>E2ALP6_CAMFO</name>
<feature type="region of interest" description="Disordered" evidence="1">
    <location>
        <begin position="26"/>
        <end position="98"/>
    </location>
</feature>
<evidence type="ECO:0000313" key="3">
    <source>
        <dbReference type="Proteomes" id="UP000000311"/>
    </source>
</evidence>
<dbReference type="Proteomes" id="UP000000311">
    <property type="component" value="Unassembled WGS sequence"/>
</dbReference>
<evidence type="ECO:0000256" key="1">
    <source>
        <dbReference type="SAM" id="MobiDB-lite"/>
    </source>
</evidence>
<feature type="compositionally biased region" description="Basic residues" evidence="1">
    <location>
        <begin position="56"/>
        <end position="69"/>
    </location>
</feature>
<gene>
    <name evidence="2" type="ORF">EAG_10912</name>
</gene>
<feature type="region of interest" description="Disordered" evidence="1">
    <location>
        <begin position="202"/>
        <end position="249"/>
    </location>
</feature>
<protein>
    <submittedName>
        <fullName evidence="2">CUG-BP-and ETR-3-like factor 4</fullName>
    </submittedName>
</protein>
<dbReference type="InterPro" id="IPR035979">
    <property type="entry name" value="RBD_domain_sf"/>
</dbReference>
<accession>E2ALP6</accession>
<dbReference type="GO" id="GO:0003676">
    <property type="term" value="F:nucleic acid binding"/>
    <property type="evidence" value="ECO:0007669"/>
    <property type="project" value="InterPro"/>
</dbReference>